<comment type="caution">
    <text evidence="2">The sequence shown here is derived from an EMBL/GenBank/DDBJ whole genome shotgun (WGS) entry which is preliminary data.</text>
</comment>
<keyword evidence="1" id="KW-0812">Transmembrane</keyword>
<evidence type="ECO:0000313" key="2">
    <source>
        <dbReference type="EMBL" id="MFD2908171.1"/>
    </source>
</evidence>
<evidence type="ECO:0000313" key="3">
    <source>
        <dbReference type="Proteomes" id="UP001597549"/>
    </source>
</evidence>
<name>A0ABW5Z6S6_9FLAO</name>
<evidence type="ECO:0000256" key="1">
    <source>
        <dbReference type="SAM" id="Phobius"/>
    </source>
</evidence>
<sequence length="136" mass="15794">MKRIKFTELGFKKNFNTLIVVIGIICMIIGLIAGFGFGNERLMSLAGLSVVLTTFPQLRNSFYKNYFLWNKKGGNIKINSKSKNIVFSELDFYEFNENKLSIIKKNKTNLEFSLLDIHQEDILKLKEILEKHINKQ</sequence>
<reference evidence="3" key="1">
    <citation type="journal article" date="2019" name="Int. J. Syst. Evol. Microbiol.">
        <title>The Global Catalogue of Microorganisms (GCM) 10K type strain sequencing project: providing services to taxonomists for standard genome sequencing and annotation.</title>
        <authorList>
            <consortium name="The Broad Institute Genomics Platform"/>
            <consortium name="The Broad Institute Genome Sequencing Center for Infectious Disease"/>
            <person name="Wu L."/>
            <person name="Ma J."/>
        </authorList>
    </citation>
    <scope>NUCLEOTIDE SEQUENCE [LARGE SCALE GENOMIC DNA]</scope>
    <source>
        <strain evidence="3">KCTC 52644</strain>
    </source>
</reference>
<dbReference type="EMBL" id="JBHUOL010000011">
    <property type="protein sequence ID" value="MFD2908171.1"/>
    <property type="molecule type" value="Genomic_DNA"/>
</dbReference>
<keyword evidence="1" id="KW-0472">Membrane</keyword>
<dbReference type="Proteomes" id="UP001597549">
    <property type="component" value="Unassembled WGS sequence"/>
</dbReference>
<keyword evidence="3" id="KW-1185">Reference proteome</keyword>
<keyword evidence="1" id="KW-1133">Transmembrane helix</keyword>
<protein>
    <recommendedName>
        <fullName evidence="4">DUF5673 domain-containing protein</fullName>
    </recommendedName>
</protein>
<dbReference type="RefSeq" id="WP_379805423.1">
    <property type="nucleotide sequence ID" value="NZ_JBHUOL010000011.1"/>
</dbReference>
<evidence type="ECO:0008006" key="4">
    <source>
        <dbReference type="Google" id="ProtNLM"/>
    </source>
</evidence>
<organism evidence="2 3">
    <name type="scientific">Flavobacterium ardleyense</name>
    <dbReference type="NCBI Taxonomy" id="2038737"/>
    <lineage>
        <taxon>Bacteria</taxon>
        <taxon>Pseudomonadati</taxon>
        <taxon>Bacteroidota</taxon>
        <taxon>Flavobacteriia</taxon>
        <taxon>Flavobacteriales</taxon>
        <taxon>Flavobacteriaceae</taxon>
        <taxon>Flavobacterium</taxon>
    </lineage>
</organism>
<gene>
    <name evidence="2" type="ORF">ACFSX9_05420</name>
</gene>
<feature type="transmembrane region" description="Helical" evidence="1">
    <location>
        <begin position="15"/>
        <end position="37"/>
    </location>
</feature>
<accession>A0ABW5Z6S6</accession>
<proteinExistence type="predicted"/>